<dbReference type="EMBL" id="CP050063">
    <property type="protein sequence ID" value="QIP13937.1"/>
    <property type="molecule type" value="Genomic_DNA"/>
</dbReference>
<dbReference type="KEGG" id="spib:G8759_15615"/>
<reference evidence="2 3" key="1">
    <citation type="submission" date="2020-03" db="EMBL/GenBank/DDBJ databases">
        <authorList>
            <person name="Kim M.K."/>
        </authorList>
    </citation>
    <scope>NUCLEOTIDE SEQUENCE [LARGE SCALE GENOMIC DNA]</scope>
    <source>
        <strain evidence="2 3">BT328</strain>
    </source>
</reference>
<dbReference type="Proteomes" id="UP000501802">
    <property type="component" value="Chromosome"/>
</dbReference>
<name>A0A6G9ANA0_9BACT</name>
<gene>
    <name evidence="2" type="ORF">G8759_15615</name>
</gene>
<feature type="signal peptide" evidence="1">
    <location>
        <begin position="1"/>
        <end position="19"/>
    </location>
</feature>
<sequence length="137" mass="15102">MKKVSILLFILLFVVSVKGFSQTTTSTNATSTTATSSSDFFAGKWEINVVGTPNGDAKFVTELTRKDGKLTGELKDPTGKRTEVTPITKILEEATKMTIYFNTEQAGEIPIELTKVDDDHLKGMLYNMFDATAQRVK</sequence>
<proteinExistence type="predicted"/>
<evidence type="ECO:0000256" key="1">
    <source>
        <dbReference type="SAM" id="SignalP"/>
    </source>
</evidence>
<dbReference type="RefSeq" id="WP_167209503.1">
    <property type="nucleotide sequence ID" value="NZ_CP050063.1"/>
</dbReference>
<evidence type="ECO:0000313" key="2">
    <source>
        <dbReference type="EMBL" id="QIP13937.1"/>
    </source>
</evidence>
<evidence type="ECO:0000313" key="3">
    <source>
        <dbReference type="Proteomes" id="UP000501802"/>
    </source>
</evidence>
<protein>
    <submittedName>
        <fullName evidence="2">Uncharacterized protein</fullName>
    </submittedName>
</protein>
<keyword evidence="3" id="KW-1185">Reference proteome</keyword>
<dbReference type="AlphaFoldDB" id="A0A6G9ANA0"/>
<organism evidence="2 3">
    <name type="scientific">Spirosoma aureum</name>
    <dbReference type="NCBI Taxonomy" id="2692134"/>
    <lineage>
        <taxon>Bacteria</taxon>
        <taxon>Pseudomonadati</taxon>
        <taxon>Bacteroidota</taxon>
        <taxon>Cytophagia</taxon>
        <taxon>Cytophagales</taxon>
        <taxon>Cytophagaceae</taxon>
        <taxon>Spirosoma</taxon>
    </lineage>
</organism>
<keyword evidence="1" id="KW-0732">Signal</keyword>
<accession>A0A6G9ANA0</accession>
<feature type="chain" id="PRO_5026012470" evidence="1">
    <location>
        <begin position="20"/>
        <end position="137"/>
    </location>
</feature>